<dbReference type="PANTHER" id="PTHR22847">
    <property type="entry name" value="WD40 REPEAT PROTEIN"/>
    <property type="match status" value="1"/>
</dbReference>
<feature type="repeat" description="WD" evidence="3">
    <location>
        <begin position="700"/>
        <end position="753"/>
    </location>
</feature>
<dbReference type="InterPro" id="IPR027417">
    <property type="entry name" value="P-loop_NTPase"/>
</dbReference>
<reference evidence="5 6" key="1">
    <citation type="journal article" date="2015" name="Genome Announc.">
        <title>Draft Genome of the Euendolithic (true boring) Cyanobacterium Mastigocoleus testarum strain BC008.</title>
        <authorList>
            <person name="Guida B.S."/>
            <person name="Garcia-Pichel F."/>
        </authorList>
    </citation>
    <scope>NUCLEOTIDE SEQUENCE [LARGE SCALE GENOMIC DNA]</scope>
    <source>
        <strain evidence="5 6">BC008</strain>
    </source>
</reference>
<sequence>MPNFHHRSKRKRGVILSPEGWQRLYSAQAQSEIEANKGESYTLEDLNELTGLSPHTLTKVRRRQSPVDKRSLEDYFNTFNLTLTLRDYVLPTSETKIYQQRVTPIQQDWDEAIDVSLFYGRAEELATLETWLLGDRCRLVTVLGMGGIGKTALAVKIAQQLQYQFEFVIWRSLRNAPLLENLLGELVSFLSEGRENQGDIKLLLQCLRSRRNLIILDNIETILLPGECAGQYRSGYENYGELLRLIGETAHSSCLLLTSREKPAEIATLEGTELSVRSLQVGGSLLAARALLQAKGLSGSETQRQELCDRYGCNPLAIKIVATSIQDLFDGDIEAFLAQDTTIFNSIQKLLAQQFERLSPLEQTIMYWLAINREWTTISELLEDIFPAVSKADLLEALESLRWRSLIEKDSPRLMERQFGGYTQQPVVMEYVSDRLIGEVSSEIARVNSFPNLFCSYALIKATAKDYVRESQIRVILKPIAAHLNRNFGSSKLIERQLQNILKLLRDSEIPLSGYGTSNLIHLAYHLHIDLSGYDFSSLRIWQAYLQGLALHRVNFAHADFAKSVFTQTFGSILSVSFSPTGKFLAMGDTKGQIYLWQVASSRLLLTFEGHSSWVVSLHWRPMNLESPDKEDTILASSSYDRTVRLWNPHTGQCVKTLTGHPNWVLSVAWSPDGNTIASGGDDGTIRLWDYRTGQCVKILTGHHNWVLSIAWSPGSTISPQDIGKTKAQILASGGDDRTVRIWDIAQGKCIKILSDHTNWIRTVAWRPVSKESPQSTEQVIATGSDDRTIKLWNPNTGECLKTLTGHTYWVSSVVWSPDGQTLASSSHDRTIKLWNFNQGKCLKTLHGHSKWVWSLAWSPNGKTLASGSYDQSMKIWNVPAGQCIRTLQGYTNWIFSVSWSPDGQTLASCSEDRSIKLWDIGQGKCIKTLSGHGGFVLSVAWSPCNIKSSGEIGQIIASGSDDQTVKIWDPKQGKCIKTLFGHRGLVWSVAISPDGKIIASGSNDRTVKLWDISTGECLLSLDGHNDLIHSVAWSPDGQILASGSYDKTVKLWDPKTGECLFTLQGHENWVRSVAWSPPRKTSTGEISKILASSSSDQTIRIWDIQKGKCLKILQGSISQMGSVTWNPFDSVSTECSDGIIASSSADQTVKLWDINTGECIQSLQGHTNQVGSIAWNPVIEMSPGKGIGQILASSSADETIKLWDVKTGECLKTLRTDRPYEGTNITGVTGLSEAQKSTLYDLGAFSY</sequence>
<evidence type="ECO:0000256" key="1">
    <source>
        <dbReference type="ARBA" id="ARBA00022574"/>
    </source>
</evidence>
<proteinExistence type="predicted"/>
<protein>
    <recommendedName>
        <fullName evidence="4">NB-ARC domain-containing protein</fullName>
    </recommendedName>
</protein>
<comment type="caution">
    <text evidence="5">The sequence shown here is derived from an EMBL/GenBank/DDBJ whole genome shotgun (WGS) entry which is preliminary data.</text>
</comment>
<keyword evidence="2" id="KW-0677">Repeat</keyword>
<dbReference type="InterPro" id="IPR020472">
    <property type="entry name" value="WD40_PAC1"/>
</dbReference>
<dbReference type="GO" id="GO:0043531">
    <property type="term" value="F:ADP binding"/>
    <property type="evidence" value="ECO:0007669"/>
    <property type="project" value="InterPro"/>
</dbReference>
<dbReference type="InterPro" id="IPR002182">
    <property type="entry name" value="NB-ARC"/>
</dbReference>
<organism evidence="5 6">
    <name type="scientific">Mastigocoleus testarum BC008</name>
    <dbReference type="NCBI Taxonomy" id="371196"/>
    <lineage>
        <taxon>Bacteria</taxon>
        <taxon>Bacillati</taxon>
        <taxon>Cyanobacteriota</taxon>
        <taxon>Cyanophyceae</taxon>
        <taxon>Nostocales</taxon>
        <taxon>Hapalosiphonaceae</taxon>
        <taxon>Mastigocoleus</taxon>
    </lineage>
</organism>
<feature type="repeat" description="WD" evidence="3">
    <location>
        <begin position="980"/>
        <end position="1021"/>
    </location>
</feature>
<dbReference type="InterPro" id="IPR036322">
    <property type="entry name" value="WD40_repeat_dom_sf"/>
</dbReference>
<gene>
    <name evidence="5" type="ORF">BC008_06970</name>
</gene>
<dbReference type="PROSITE" id="PS00678">
    <property type="entry name" value="WD_REPEATS_1"/>
    <property type="match status" value="8"/>
</dbReference>
<dbReference type="SUPFAM" id="SSF50978">
    <property type="entry name" value="WD40 repeat-like"/>
    <property type="match status" value="1"/>
</dbReference>
<feature type="repeat" description="WD" evidence="3">
    <location>
        <begin position="804"/>
        <end position="845"/>
    </location>
</feature>
<dbReference type="OrthoDB" id="567898at2"/>
<dbReference type="InterPro" id="IPR001680">
    <property type="entry name" value="WD40_rpt"/>
</dbReference>
<feature type="repeat" description="WD" evidence="3">
    <location>
        <begin position="608"/>
        <end position="657"/>
    </location>
</feature>
<dbReference type="SMART" id="SM00320">
    <property type="entry name" value="WD40"/>
    <property type="match status" value="14"/>
</dbReference>
<feature type="repeat" description="WD" evidence="3">
    <location>
        <begin position="930"/>
        <end position="979"/>
    </location>
</feature>
<name>A0A0V7ZB98_9CYAN</name>
<evidence type="ECO:0000256" key="2">
    <source>
        <dbReference type="ARBA" id="ARBA00022737"/>
    </source>
</evidence>
<feature type="repeat" description="WD" evidence="3">
    <location>
        <begin position="754"/>
        <end position="803"/>
    </location>
</feature>
<feature type="repeat" description="WD" evidence="3">
    <location>
        <begin position="1164"/>
        <end position="1214"/>
    </location>
</feature>
<feature type="repeat" description="WD" evidence="3">
    <location>
        <begin position="658"/>
        <end position="699"/>
    </location>
</feature>
<dbReference type="Pfam" id="PF00931">
    <property type="entry name" value="NB-ARC"/>
    <property type="match status" value="1"/>
</dbReference>
<dbReference type="PANTHER" id="PTHR22847:SF637">
    <property type="entry name" value="WD REPEAT DOMAIN 5B"/>
    <property type="match status" value="1"/>
</dbReference>
<dbReference type="PRINTS" id="PR00364">
    <property type="entry name" value="DISEASERSIST"/>
</dbReference>
<dbReference type="SUPFAM" id="SSF50998">
    <property type="entry name" value="Quinoprotein alcohol dehydrogenase-like"/>
    <property type="match status" value="2"/>
</dbReference>
<feature type="repeat" description="WD" evidence="3">
    <location>
        <begin position="888"/>
        <end position="929"/>
    </location>
</feature>
<evidence type="ECO:0000313" key="5">
    <source>
        <dbReference type="EMBL" id="KST61780.1"/>
    </source>
</evidence>
<evidence type="ECO:0000259" key="4">
    <source>
        <dbReference type="Pfam" id="PF00931"/>
    </source>
</evidence>
<dbReference type="InterPro" id="IPR015943">
    <property type="entry name" value="WD40/YVTN_repeat-like_dom_sf"/>
</dbReference>
<dbReference type="Gene3D" id="3.40.50.300">
    <property type="entry name" value="P-loop containing nucleotide triphosphate hydrolases"/>
    <property type="match status" value="1"/>
</dbReference>
<dbReference type="InterPro" id="IPR011047">
    <property type="entry name" value="Quinoprotein_ADH-like_sf"/>
</dbReference>
<dbReference type="Proteomes" id="UP000053372">
    <property type="component" value="Unassembled WGS sequence"/>
</dbReference>
<feature type="repeat" description="WD" evidence="3">
    <location>
        <begin position="846"/>
        <end position="887"/>
    </location>
</feature>
<feature type="repeat" description="WD" evidence="3">
    <location>
        <begin position="1064"/>
        <end position="1113"/>
    </location>
</feature>
<keyword evidence="1 3" id="KW-0853">WD repeat</keyword>
<evidence type="ECO:0000256" key="3">
    <source>
        <dbReference type="PROSITE-ProRule" id="PRU00221"/>
    </source>
</evidence>
<dbReference type="Gene3D" id="2.130.10.10">
    <property type="entry name" value="YVTN repeat-like/Quinoprotein amine dehydrogenase"/>
    <property type="match status" value="7"/>
</dbReference>
<dbReference type="Pfam" id="PF00400">
    <property type="entry name" value="WD40"/>
    <property type="match status" value="14"/>
</dbReference>
<feature type="repeat" description="WD" evidence="3">
    <location>
        <begin position="1141"/>
        <end position="1163"/>
    </location>
</feature>
<keyword evidence="6" id="KW-1185">Reference proteome</keyword>
<dbReference type="SUPFAM" id="SSF52540">
    <property type="entry name" value="P-loop containing nucleoside triphosphate hydrolases"/>
    <property type="match status" value="1"/>
</dbReference>
<dbReference type="CDD" id="cd00200">
    <property type="entry name" value="WD40"/>
    <property type="match status" value="2"/>
</dbReference>
<feature type="repeat" description="WD" evidence="3">
    <location>
        <begin position="566"/>
        <end position="607"/>
    </location>
</feature>
<dbReference type="PRINTS" id="PR00320">
    <property type="entry name" value="GPROTEINBRPT"/>
</dbReference>
<dbReference type="PROSITE" id="PS50082">
    <property type="entry name" value="WD_REPEATS_2"/>
    <property type="match status" value="14"/>
</dbReference>
<dbReference type="AlphaFoldDB" id="A0A0V7ZB98"/>
<dbReference type="PROSITE" id="PS50294">
    <property type="entry name" value="WD_REPEATS_REGION"/>
    <property type="match status" value="11"/>
</dbReference>
<feature type="repeat" description="WD" evidence="3">
    <location>
        <begin position="1022"/>
        <end position="1063"/>
    </location>
</feature>
<accession>A0A0V7ZB98</accession>
<evidence type="ECO:0000313" key="6">
    <source>
        <dbReference type="Proteomes" id="UP000053372"/>
    </source>
</evidence>
<dbReference type="InterPro" id="IPR019775">
    <property type="entry name" value="WD40_repeat_CS"/>
</dbReference>
<feature type="domain" description="NB-ARC" evidence="4">
    <location>
        <begin position="126"/>
        <end position="219"/>
    </location>
</feature>
<dbReference type="EMBL" id="LMTZ01000172">
    <property type="protein sequence ID" value="KST61780.1"/>
    <property type="molecule type" value="Genomic_DNA"/>
</dbReference>